<evidence type="ECO:0000313" key="2">
    <source>
        <dbReference type="Proteomes" id="UP000015453"/>
    </source>
</evidence>
<organism evidence="1 2">
    <name type="scientific">Genlisea aurea</name>
    <dbReference type="NCBI Taxonomy" id="192259"/>
    <lineage>
        <taxon>Eukaryota</taxon>
        <taxon>Viridiplantae</taxon>
        <taxon>Streptophyta</taxon>
        <taxon>Embryophyta</taxon>
        <taxon>Tracheophyta</taxon>
        <taxon>Spermatophyta</taxon>
        <taxon>Magnoliopsida</taxon>
        <taxon>eudicotyledons</taxon>
        <taxon>Gunneridae</taxon>
        <taxon>Pentapetalae</taxon>
        <taxon>asterids</taxon>
        <taxon>lamiids</taxon>
        <taxon>Lamiales</taxon>
        <taxon>Lentibulariaceae</taxon>
        <taxon>Genlisea</taxon>
    </lineage>
</organism>
<sequence>EFVVTMNGGSLGLRLSTSFSSLEQQLENGLVYHQNSHIVRRPSKTSLPVYREKERTITSGFRYLSRKKI</sequence>
<gene>
    <name evidence="1" type="ORF">M569_05816</name>
</gene>
<protein>
    <submittedName>
        <fullName evidence="1">Uncharacterized protein</fullName>
    </submittedName>
</protein>
<dbReference type="EMBL" id="AUSU01002354">
    <property type="protein sequence ID" value="EPS68954.1"/>
    <property type="molecule type" value="Genomic_DNA"/>
</dbReference>
<evidence type="ECO:0000313" key="1">
    <source>
        <dbReference type="EMBL" id="EPS68954.1"/>
    </source>
</evidence>
<accession>S8CP78</accession>
<dbReference type="Proteomes" id="UP000015453">
    <property type="component" value="Unassembled WGS sequence"/>
</dbReference>
<dbReference type="AlphaFoldDB" id="S8CP78"/>
<name>S8CP78_9LAMI</name>
<keyword evidence="2" id="KW-1185">Reference proteome</keyword>
<feature type="non-terminal residue" evidence="1">
    <location>
        <position position="69"/>
    </location>
</feature>
<comment type="caution">
    <text evidence="1">The sequence shown here is derived from an EMBL/GenBank/DDBJ whole genome shotgun (WGS) entry which is preliminary data.</text>
</comment>
<proteinExistence type="predicted"/>
<feature type="non-terminal residue" evidence="1">
    <location>
        <position position="1"/>
    </location>
</feature>
<reference evidence="1 2" key="1">
    <citation type="journal article" date="2013" name="BMC Genomics">
        <title>The miniature genome of a carnivorous plant Genlisea aurea contains a low number of genes and short non-coding sequences.</title>
        <authorList>
            <person name="Leushkin E.V."/>
            <person name="Sutormin R.A."/>
            <person name="Nabieva E.R."/>
            <person name="Penin A.A."/>
            <person name="Kondrashov A.S."/>
            <person name="Logacheva M.D."/>
        </authorList>
    </citation>
    <scope>NUCLEOTIDE SEQUENCE [LARGE SCALE GENOMIC DNA]</scope>
</reference>